<keyword evidence="4 6" id="KW-0472">Membrane</keyword>
<keyword evidence="2 6" id="KW-0812">Transmembrane</keyword>
<evidence type="ECO:0000313" key="8">
    <source>
        <dbReference type="Proteomes" id="UP000008066"/>
    </source>
</evidence>
<dbReference type="Proteomes" id="UP000008066">
    <property type="component" value="Unassembled WGS sequence"/>
</dbReference>
<dbReference type="PANTHER" id="PTHR47549:SF1">
    <property type="entry name" value="GOLGI APPARATUS MEMBRANE PROTEIN TVP38"/>
    <property type="match status" value="1"/>
</dbReference>
<name>G0SGR0_CHATD</name>
<feature type="region of interest" description="Disordered" evidence="5">
    <location>
        <begin position="316"/>
        <end position="362"/>
    </location>
</feature>
<dbReference type="GO" id="GO:0016192">
    <property type="term" value="P:vesicle-mediated transport"/>
    <property type="evidence" value="ECO:0007669"/>
    <property type="project" value="TreeGrafter"/>
</dbReference>
<dbReference type="OrthoDB" id="166803at2759"/>
<feature type="compositionally biased region" description="Basic residues" evidence="5">
    <location>
        <begin position="353"/>
        <end position="362"/>
    </location>
</feature>
<evidence type="ECO:0008006" key="9">
    <source>
        <dbReference type="Google" id="ProtNLM"/>
    </source>
</evidence>
<dbReference type="STRING" id="759272.G0SGR0"/>
<keyword evidence="3 6" id="KW-1133">Transmembrane helix</keyword>
<dbReference type="eggNOG" id="KOG3140">
    <property type="taxonomic scope" value="Eukaryota"/>
</dbReference>
<gene>
    <name evidence="7" type="ORF">CTHT_0067240</name>
</gene>
<dbReference type="HOGENOM" id="CLU_041954_0_0_1"/>
<dbReference type="PANTHER" id="PTHR47549">
    <property type="entry name" value="GOLGI APPARATUS MEMBRANE PROTEIN TVP38-RELATED"/>
    <property type="match status" value="1"/>
</dbReference>
<feature type="transmembrane region" description="Helical" evidence="6">
    <location>
        <begin position="101"/>
        <end position="120"/>
    </location>
</feature>
<evidence type="ECO:0000256" key="5">
    <source>
        <dbReference type="SAM" id="MobiDB-lite"/>
    </source>
</evidence>
<dbReference type="RefSeq" id="XP_006697017.1">
    <property type="nucleotide sequence ID" value="XM_006696954.1"/>
</dbReference>
<evidence type="ECO:0000256" key="1">
    <source>
        <dbReference type="ARBA" id="ARBA00004127"/>
    </source>
</evidence>
<dbReference type="KEGG" id="cthr:CTHT_0067240"/>
<dbReference type="GO" id="GO:0000139">
    <property type="term" value="C:Golgi membrane"/>
    <property type="evidence" value="ECO:0007669"/>
    <property type="project" value="TreeGrafter"/>
</dbReference>
<feature type="compositionally biased region" description="Low complexity" evidence="5">
    <location>
        <begin position="15"/>
        <end position="25"/>
    </location>
</feature>
<feature type="compositionally biased region" description="Pro residues" evidence="5">
    <location>
        <begin position="1"/>
        <end position="14"/>
    </location>
</feature>
<feature type="transmembrane region" description="Helical" evidence="6">
    <location>
        <begin position="141"/>
        <end position="174"/>
    </location>
</feature>
<feature type="region of interest" description="Disordered" evidence="5">
    <location>
        <begin position="1"/>
        <end position="50"/>
    </location>
</feature>
<sequence length="362" mass="38384">MRSPSLPSPGPGAPAPFQSASPADSTCTTLSTPRLSGGAPSAINARRLSSSTTRTYPSVYSSSTRNVNLKQLVGKLLATGQKLARRAWRSYLALPLFPHRVGVTVALGLLGTLAIVILLYSHTIFTTVLPSVAHKWRGSPLGWVTLFLLTSATAFPPIIGYSTCVTASGFIYGFPGGWPLAALATIVGSAGSFVVSRGVAAGYVQRLVGGDARPKLLIHTFIGSRLALLAESGSSMTLTDRLLNYASMLIFGILGATVGWIIYRRTMQRAAELSASQNQATDSLLGRRSNYADDEDDDPEGVFGDVEQGVIDANGEMTHPDQLDVGNMGEDDISLWDTAGQEDWGDEEQGVGKHGRRQGSLD</sequence>
<evidence type="ECO:0000256" key="3">
    <source>
        <dbReference type="ARBA" id="ARBA00022989"/>
    </source>
</evidence>
<dbReference type="GeneID" id="18260762"/>
<reference evidence="7 8" key="1">
    <citation type="journal article" date="2011" name="Cell">
        <title>Insight into structure and assembly of the nuclear pore complex by utilizing the genome of a eukaryotic thermophile.</title>
        <authorList>
            <person name="Amlacher S."/>
            <person name="Sarges P."/>
            <person name="Flemming D."/>
            <person name="van Noort V."/>
            <person name="Kunze R."/>
            <person name="Devos D.P."/>
            <person name="Arumugam M."/>
            <person name="Bork P."/>
            <person name="Hurt E."/>
        </authorList>
    </citation>
    <scope>NUCLEOTIDE SEQUENCE [LARGE SCALE GENOMIC DNA]</scope>
    <source>
        <strain evidence="8">DSM 1495 / CBS 144.50 / IMI 039719</strain>
    </source>
</reference>
<accession>G0SGR0</accession>
<evidence type="ECO:0000256" key="6">
    <source>
        <dbReference type="SAM" id="Phobius"/>
    </source>
</evidence>
<protein>
    <recommendedName>
        <fullName evidence="9">Golgi apparatus membrane protein tvp38</fullName>
    </recommendedName>
</protein>
<dbReference type="EMBL" id="GL988047">
    <property type="protein sequence ID" value="EGS17399.1"/>
    <property type="molecule type" value="Genomic_DNA"/>
</dbReference>
<evidence type="ECO:0000313" key="7">
    <source>
        <dbReference type="EMBL" id="EGS17399.1"/>
    </source>
</evidence>
<comment type="subcellular location">
    <subcellularLocation>
        <location evidence="1">Endomembrane system</location>
        <topology evidence="1">Multi-pass membrane protein</topology>
    </subcellularLocation>
</comment>
<keyword evidence="8" id="KW-1185">Reference proteome</keyword>
<dbReference type="AlphaFoldDB" id="G0SGR0"/>
<feature type="transmembrane region" description="Helical" evidence="6">
    <location>
        <begin position="180"/>
        <end position="204"/>
    </location>
</feature>
<dbReference type="InterPro" id="IPR051076">
    <property type="entry name" value="Golgi_membrane_TVP38/TMEM64"/>
</dbReference>
<organism evidence="8">
    <name type="scientific">Chaetomium thermophilum (strain DSM 1495 / CBS 144.50 / IMI 039719)</name>
    <name type="common">Thermochaetoides thermophila</name>
    <dbReference type="NCBI Taxonomy" id="759272"/>
    <lineage>
        <taxon>Eukaryota</taxon>
        <taxon>Fungi</taxon>
        <taxon>Dikarya</taxon>
        <taxon>Ascomycota</taxon>
        <taxon>Pezizomycotina</taxon>
        <taxon>Sordariomycetes</taxon>
        <taxon>Sordariomycetidae</taxon>
        <taxon>Sordariales</taxon>
        <taxon>Chaetomiaceae</taxon>
        <taxon>Thermochaetoides</taxon>
    </lineage>
</organism>
<evidence type="ECO:0000256" key="2">
    <source>
        <dbReference type="ARBA" id="ARBA00022692"/>
    </source>
</evidence>
<evidence type="ECO:0000256" key="4">
    <source>
        <dbReference type="ARBA" id="ARBA00023136"/>
    </source>
</evidence>
<dbReference type="GO" id="GO:0000022">
    <property type="term" value="P:mitotic spindle elongation"/>
    <property type="evidence" value="ECO:0007669"/>
    <property type="project" value="TreeGrafter"/>
</dbReference>
<feature type="transmembrane region" description="Helical" evidence="6">
    <location>
        <begin position="242"/>
        <end position="263"/>
    </location>
</feature>
<proteinExistence type="predicted"/>